<gene>
    <name evidence="1" type="ORF">SteCoe_9580</name>
</gene>
<reference evidence="1 2" key="1">
    <citation type="submission" date="2016-11" db="EMBL/GenBank/DDBJ databases">
        <title>The macronuclear genome of Stentor coeruleus: a giant cell with tiny introns.</title>
        <authorList>
            <person name="Slabodnick M."/>
            <person name="Ruby J.G."/>
            <person name="Reiff S.B."/>
            <person name="Swart E.C."/>
            <person name="Gosai S."/>
            <person name="Prabakaran S."/>
            <person name="Witkowska E."/>
            <person name="Larue G.E."/>
            <person name="Fisher S."/>
            <person name="Freeman R.M."/>
            <person name="Gunawardena J."/>
            <person name="Chu W."/>
            <person name="Stover N.A."/>
            <person name="Gregory B.D."/>
            <person name="Nowacki M."/>
            <person name="Derisi J."/>
            <person name="Roy S.W."/>
            <person name="Marshall W.F."/>
            <person name="Sood P."/>
        </authorList>
    </citation>
    <scope>NUCLEOTIDE SEQUENCE [LARGE SCALE GENOMIC DNA]</scope>
    <source>
        <strain evidence="1">WM001</strain>
    </source>
</reference>
<protein>
    <submittedName>
        <fullName evidence="1">Uncharacterized protein</fullName>
    </submittedName>
</protein>
<organism evidence="1 2">
    <name type="scientific">Stentor coeruleus</name>
    <dbReference type="NCBI Taxonomy" id="5963"/>
    <lineage>
        <taxon>Eukaryota</taxon>
        <taxon>Sar</taxon>
        <taxon>Alveolata</taxon>
        <taxon>Ciliophora</taxon>
        <taxon>Postciliodesmatophora</taxon>
        <taxon>Heterotrichea</taxon>
        <taxon>Heterotrichida</taxon>
        <taxon>Stentoridae</taxon>
        <taxon>Stentor</taxon>
    </lineage>
</organism>
<proteinExistence type="predicted"/>
<name>A0A1R2CHI5_9CILI</name>
<dbReference type="EMBL" id="MPUH01000150">
    <property type="protein sequence ID" value="OMJ88453.1"/>
    <property type="molecule type" value="Genomic_DNA"/>
</dbReference>
<keyword evidence="2" id="KW-1185">Reference proteome</keyword>
<comment type="caution">
    <text evidence="1">The sequence shown here is derived from an EMBL/GenBank/DDBJ whole genome shotgun (WGS) entry which is preliminary data.</text>
</comment>
<evidence type="ECO:0000313" key="2">
    <source>
        <dbReference type="Proteomes" id="UP000187209"/>
    </source>
</evidence>
<sequence length="323" mass="38288">MDSLSKFLRPDILKSHNSEPNFSKQTYWNPRFYLSKIPEYDSNKDPHLSFYHAVSNKKKTIDSNKIIKEHSYSSLIQKFRSKSNFKVSILKQHKYFLETYINLMNSYNIDSYFTRVFLDAISNKDLKDKNQILTNEIRHLLNDTSEIQIALNLVYSRESNILELKHQIVSKIITRNEAENYFLSALRNLRDISAILVQKIFKWKEHLQSVSFDPSKISDAFFIFKGENYLWKMNSDLYFLKSSKLAEFFNFSAKNDPFLIHSSQLNSKISSDRIVIQASKETIDLIRKYEIKMLEDSSKNHIFYIPKQYACNEYRSYSDDDED</sequence>
<evidence type="ECO:0000313" key="1">
    <source>
        <dbReference type="EMBL" id="OMJ88453.1"/>
    </source>
</evidence>
<dbReference type="Proteomes" id="UP000187209">
    <property type="component" value="Unassembled WGS sequence"/>
</dbReference>
<dbReference type="AlphaFoldDB" id="A0A1R2CHI5"/>
<accession>A0A1R2CHI5</accession>